<dbReference type="Proteomes" id="UP000261540">
    <property type="component" value="Unplaced"/>
</dbReference>
<evidence type="ECO:0000256" key="1">
    <source>
        <dbReference type="ARBA" id="ARBA00023054"/>
    </source>
</evidence>
<dbReference type="GO" id="GO:0005737">
    <property type="term" value="C:cytoplasm"/>
    <property type="evidence" value="ECO:0007669"/>
    <property type="project" value="TreeGrafter"/>
</dbReference>
<accession>A0A3B3QF67</accession>
<dbReference type="AlphaFoldDB" id="A0A3B3QF67"/>
<proteinExistence type="predicted"/>
<dbReference type="GO" id="GO:0008017">
    <property type="term" value="F:microtubule binding"/>
    <property type="evidence" value="ECO:0007669"/>
    <property type="project" value="TreeGrafter"/>
</dbReference>
<evidence type="ECO:0000256" key="2">
    <source>
        <dbReference type="SAM" id="Coils"/>
    </source>
</evidence>
<dbReference type="PANTHER" id="PTHR24200:SF14">
    <property type="entry name" value="MICROTUBULE-ASSOCIATED TUMOR SUPPRESSOR CANDIDATE 2"/>
    <property type="match status" value="1"/>
</dbReference>
<feature type="region of interest" description="Disordered" evidence="3">
    <location>
        <begin position="272"/>
        <end position="333"/>
    </location>
</feature>
<feature type="coiled-coil region" evidence="2">
    <location>
        <begin position="69"/>
        <end position="100"/>
    </location>
</feature>
<reference evidence="4" key="1">
    <citation type="submission" date="2025-08" db="UniProtKB">
        <authorList>
            <consortium name="Ensembl"/>
        </authorList>
    </citation>
    <scope>IDENTIFICATION</scope>
</reference>
<protein>
    <recommendedName>
        <fullName evidence="6">Microtubule associated scaffold protein 2</fullName>
    </recommendedName>
</protein>
<dbReference type="InterPro" id="IPR051293">
    <property type="entry name" value="MTUS1/CCDC69"/>
</dbReference>
<evidence type="ECO:0008006" key="6">
    <source>
        <dbReference type="Google" id="ProtNLM"/>
    </source>
</evidence>
<reference evidence="4" key="2">
    <citation type="submission" date="2025-09" db="UniProtKB">
        <authorList>
            <consortium name="Ensembl"/>
        </authorList>
    </citation>
    <scope>IDENTIFICATION</scope>
</reference>
<name>A0A3B3QF67_9TELE</name>
<organism evidence="4 5">
    <name type="scientific">Paramormyrops kingsleyae</name>
    <dbReference type="NCBI Taxonomy" id="1676925"/>
    <lineage>
        <taxon>Eukaryota</taxon>
        <taxon>Metazoa</taxon>
        <taxon>Chordata</taxon>
        <taxon>Craniata</taxon>
        <taxon>Vertebrata</taxon>
        <taxon>Euteleostomi</taxon>
        <taxon>Actinopterygii</taxon>
        <taxon>Neopterygii</taxon>
        <taxon>Teleostei</taxon>
        <taxon>Osteoglossocephala</taxon>
        <taxon>Osteoglossomorpha</taxon>
        <taxon>Osteoglossiformes</taxon>
        <taxon>Mormyridae</taxon>
        <taxon>Paramormyrops</taxon>
    </lineage>
</organism>
<evidence type="ECO:0000256" key="3">
    <source>
        <dbReference type="SAM" id="MobiDB-lite"/>
    </source>
</evidence>
<dbReference type="GeneTree" id="ENSGT00950000183026"/>
<keyword evidence="5" id="KW-1185">Reference proteome</keyword>
<dbReference type="PANTHER" id="PTHR24200">
    <property type="entry name" value="TOUCAN, ISOFORM A"/>
    <property type="match status" value="1"/>
</dbReference>
<evidence type="ECO:0000313" key="4">
    <source>
        <dbReference type="Ensembl" id="ENSPKIP00000004773.1"/>
    </source>
</evidence>
<dbReference type="GO" id="GO:0005634">
    <property type="term" value="C:nucleus"/>
    <property type="evidence" value="ECO:0007669"/>
    <property type="project" value="TreeGrafter"/>
</dbReference>
<dbReference type="Ensembl" id="ENSPKIT00000028761.1">
    <property type="protein sequence ID" value="ENSPKIP00000004773.1"/>
    <property type="gene ID" value="ENSPKIG00000021737.1"/>
</dbReference>
<feature type="compositionally biased region" description="Basic and acidic residues" evidence="3">
    <location>
        <begin position="275"/>
        <end position="295"/>
    </location>
</feature>
<sequence length="333" mass="39210">MLQSNQATQKEKELSLELERIRDEVASSTSRWERLQRDKETLERSFERELQVLQTQQEAELGALEAGLRAQHMEEKEHLRSQHQAQLEELQNHQQDKIQDMTMNHEVAMEDMENSHNSAVVALREENEAGLRELRMTHEHQRKAMEENFEQIRLSLQDQVDTLTFQNRTLRDRAKRFEEALRRSTDEQIVDALAPYQHIEEDLKSLKDVLEMKNQQIHEQEKKICELEKLQAQKNIFLEERVQVLQQQNEDLKARIDNNLALSRQLSEENANLQEHVEKESKEKKRLSRNNEELLWRLQTGEQSPRMLSPSSSPAHRGSPGATSPSWPQPLPR</sequence>
<dbReference type="STRING" id="1676925.ENSPKIP00000004773"/>
<keyword evidence="1 2" id="KW-0175">Coiled coil</keyword>
<evidence type="ECO:0000313" key="5">
    <source>
        <dbReference type="Proteomes" id="UP000261540"/>
    </source>
</evidence>